<protein>
    <submittedName>
        <fullName evidence="1">Antitoxin</fullName>
    </submittedName>
</protein>
<evidence type="ECO:0000313" key="2">
    <source>
        <dbReference type="Proteomes" id="UP000494274"/>
    </source>
</evidence>
<reference evidence="1 2" key="1">
    <citation type="submission" date="2019-09" db="EMBL/GenBank/DDBJ databases">
        <authorList>
            <person name="Depoorter E."/>
        </authorList>
    </citation>
    <scope>NUCLEOTIDE SEQUENCE [LARGE SCALE GENOMIC DNA]</scope>
    <source>
        <strain evidence="1">R-18112</strain>
    </source>
</reference>
<dbReference type="EMBL" id="CABVQI010000014">
    <property type="protein sequence ID" value="VWD05880.1"/>
    <property type="molecule type" value="Genomic_DNA"/>
</dbReference>
<proteinExistence type="predicted"/>
<dbReference type="Pfam" id="PF09957">
    <property type="entry name" value="VapB_antitoxin"/>
    <property type="match status" value="1"/>
</dbReference>
<organism evidence="1 2">
    <name type="scientific">Burkholderia lata (strain ATCC 17760 / DSM 23089 / LMG 22485 / NCIMB 9086 / R18194 / 383)</name>
    <dbReference type="NCBI Taxonomy" id="482957"/>
    <lineage>
        <taxon>Bacteria</taxon>
        <taxon>Pseudomonadati</taxon>
        <taxon>Pseudomonadota</taxon>
        <taxon>Betaproteobacteria</taxon>
        <taxon>Burkholderiales</taxon>
        <taxon>Burkholderiaceae</taxon>
        <taxon>Burkholderia</taxon>
        <taxon>Burkholderia cepacia complex</taxon>
    </lineage>
</organism>
<accession>A0A6P2X8T9</accession>
<dbReference type="AlphaFoldDB" id="A0A6P2X8T9"/>
<dbReference type="RefSeq" id="WP_175045272.1">
    <property type="nucleotide sequence ID" value="NZ_CABVQI010000014.1"/>
</dbReference>
<evidence type="ECO:0000313" key="1">
    <source>
        <dbReference type="EMBL" id="VWD05880.1"/>
    </source>
</evidence>
<gene>
    <name evidence="1" type="ORF">BLA18112_04313</name>
</gene>
<name>A0A6P2X8T9_BURL3</name>
<dbReference type="InterPro" id="IPR019239">
    <property type="entry name" value="VapB_antitoxin"/>
</dbReference>
<dbReference type="Proteomes" id="UP000494274">
    <property type="component" value="Unassembled WGS sequence"/>
</dbReference>
<sequence length="65" mass="7040">MRTTLSLDDALIAKAQQLTGVTEKSALVKEALRALIARESARRLARLGGTEPDLESIPRRPSEPA</sequence>